<accession>A0ACC1T286</accession>
<evidence type="ECO:0000313" key="2">
    <source>
        <dbReference type="Proteomes" id="UP001148662"/>
    </source>
</evidence>
<comment type="caution">
    <text evidence="1">The sequence shown here is derived from an EMBL/GenBank/DDBJ whole genome shotgun (WGS) entry which is preliminary data.</text>
</comment>
<dbReference type="EMBL" id="JANHOG010000796">
    <property type="protein sequence ID" value="KAJ3551478.1"/>
    <property type="molecule type" value="Genomic_DNA"/>
</dbReference>
<proteinExistence type="predicted"/>
<sequence length="672" mass="77583">MDYIPHPVYGEVAVVRQWNGHFGVHDPMVWPQLYIDQARFRWLMAIPRKPTDPESPNMLMWNPLLTQDVIPAPNSVTRSFFVVSELCKNSLRPLVTRMSMRAEAFLQEHKKVLELESLLMSLKAAFRRLGFPSSQADIVRQYSCVQRYWLMIDAWIEFHVHLFKLYKFDDLSFFPRSRPPRVRIDLMGAFTNIPDIAERMFRAGVPVWFVRVPDQIRGDEVIKDIVEPITAQFRMDSGPFPNAPIFEGWAGEKHILAIAIHAHVYRDLDGVLHPGIPPTERMLPRPLPAPATPTVTLIGPSASGSAPTPVATTLADRTPHSSDSRHQPYPKKNPKKAKGKKKSQDAKNKDDSAENKDDSTARKPEKEVLARGDKRTKFEDVCDDLYPPRIPAWQSALWRVDRSRPAPHDAVWPYWVPEPLTLIGSTVEGRTEEYLTNWMRIRDAWFWILNHEAMDRKSCRPLRPQEWRDYLNMKDFKLPSIEQATKSSERRREVYGVLQRALGVDEVFEHAAQRFEWYGKKWVPSSVQQTREILWELCEVGFRCELTELDRHMVPNKAVDPDVAEHVENFRRGRIEKVFGGRPLILSTLPTRNEGLAASDIQDRVHSLEALRVIMHRWPDVPEEIKSLPPLTAAISVDELTRIEVAMCSHYTQRFYNVAGRAAILPRRFPCD</sequence>
<protein>
    <submittedName>
        <fullName evidence="1">Uncharacterized protein</fullName>
    </submittedName>
</protein>
<name>A0ACC1T286_9APHY</name>
<organism evidence="1 2">
    <name type="scientific">Phlebia brevispora</name>
    <dbReference type="NCBI Taxonomy" id="194682"/>
    <lineage>
        <taxon>Eukaryota</taxon>
        <taxon>Fungi</taxon>
        <taxon>Dikarya</taxon>
        <taxon>Basidiomycota</taxon>
        <taxon>Agaricomycotina</taxon>
        <taxon>Agaricomycetes</taxon>
        <taxon>Polyporales</taxon>
        <taxon>Meruliaceae</taxon>
        <taxon>Phlebia</taxon>
    </lineage>
</organism>
<reference evidence="1" key="1">
    <citation type="submission" date="2022-07" db="EMBL/GenBank/DDBJ databases">
        <title>Genome Sequence of Phlebia brevispora.</title>
        <authorList>
            <person name="Buettner E."/>
        </authorList>
    </citation>
    <scope>NUCLEOTIDE SEQUENCE</scope>
    <source>
        <strain evidence="1">MPL23</strain>
    </source>
</reference>
<keyword evidence="2" id="KW-1185">Reference proteome</keyword>
<evidence type="ECO:0000313" key="1">
    <source>
        <dbReference type="EMBL" id="KAJ3551478.1"/>
    </source>
</evidence>
<gene>
    <name evidence="1" type="ORF">NM688_g4684</name>
</gene>
<dbReference type="Proteomes" id="UP001148662">
    <property type="component" value="Unassembled WGS sequence"/>
</dbReference>